<dbReference type="Proteomes" id="UP000784294">
    <property type="component" value="Unassembled WGS sequence"/>
</dbReference>
<name>A0A3S5AQW4_9PLAT</name>
<evidence type="ECO:0000313" key="2">
    <source>
        <dbReference type="Proteomes" id="UP000784294"/>
    </source>
</evidence>
<comment type="caution">
    <text evidence="1">The sequence shown here is derived from an EMBL/GenBank/DDBJ whole genome shotgun (WGS) entry which is preliminary data.</text>
</comment>
<protein>
    <submittedName>
        <fullName evidence="1">Uncharacterized protein</fullName>
    </submittedName>
</protein>
<dbReference type="AlphaFoldDB" id="A0A3S5AQW4"/>
<evidence type="ECO:0000313" key="1">
    <source>
        <dbReference type="EMBL" id="VEL29786.1"/>
    </source>
</evidence>
<sequence>MSTPQTPNNHIFLLEDVNSSRTRSLFVSPDGLTKKSCSLITSTNGGADKVPRSLTSDIPLSNGQIVGGRLQETLAEAVGQLTAVARALATGSREKIEKEVCTASGEYRESKSIPIKLESKAKKSLLTVRHLFSIPLDSSGRLGFGRSPPKVMELTFFILDRLNLFCLQSVLNSILFPEFDRTFDSR</sequence>
<proteinExistence type="predicted"/>
<accession>A0A3S5AQW4</accession>
<reference evidence="1" key="1">
    <citation type="submission" date="2018-11" db="EMBL/GenBank/DDBJ databases">
        <authorList>
            <consortium name="Pathogen Informatics"/>
        </authorList>
    </citation>
    <scope>NUCLEOTIDE SEQUENCE</scope>
</reference>
<dbReference type="EMBL" id="CAAALY010106255">
    <property type="protein sequence ID" value="VEL29786.1"/>
    <property type="molecule type" value="Genomic_DNA"/>
</dbReference>
<organism evidence="1 2">
    <name type="scientific">Protopolystoma xenopodis</name>
    <dbReference type="NCBI Taxonomy" id="117903"/>
    <lineage>
        <taxon>Eukaryota</taxon>
        <taxon>Metazoa</taxon>
        <taxon>Spiralia</taxon>
        <taxon>Lophotrochozoa</taxon>
        <taxon>Platyhelminthes</taxon>
        <taxon>Monogenea</taxon>
        <taxon>Polyopisthocotylea</taxon>
        <taxon>Polystomatidea</taxon>
        <taxon>Polystomatidae</taxon>
        <taxon>Protopolystoma</taxon>
    </lineage>
</organism>
<gene>
    <name evidence="1" type="ORF">PXEA_LOCUS23226</name>
</gene>
<keyword evidence="2" id="KW-1185">Reference proteome</keyword>